<proteinExistence type="predicted"/>
<gene>
    <name evidence="2" type="ORF">BJ878DRAFT_476460</name>
</gene>
<name>A0A9P8CIL1_9HELO</name>
<protein>
    <submittedName>
        <fullName evidence="2">Uncharacterized protein</fullName>
    </submittedName>
</protein>
<sequence>MRRIYQSPDPYHRRPTGPDMPYIQYMRPYEKFNLRINNQINNQILRSPMYEVGHPDSRGHNREYARRGLERGEVPDPLRLRPSSTEKYEDYGRYQQPAQYGRKAEKHPHTMNRNKSPARLARNGNEGYIKETMSIVKSLKKLNRRIEVSEEFYNNFLSEYDSDVDHIKKYCPKGILMSLWAFRVKGEKYIQDDDQNDNGLEDSSEKFEIHKTQTAQDLKDVLSSSMKDFKGSRLASAERLKEKIYTYKGQISRLLEQAPRSRTHCEALLGEFKELKEIIRPDSDKNKDIFSRGGADGDESDGEDDEAGYIN</sequence>
<dbReference type="EMBL" id="MU253748">
    <property type="protein sequence ID" value="KAG9248504.1"/>
    <property type="molecule type" value="Genomic_DNA"/>
</dbReference>
<feature type="compositionally biased region" description="Basic and acidic residues" evidence="1">
    <location>
        <begin position="66"/>
        <end position="92"/>
    </location>
</feature>
<dbReference type="AlphaFoldDB" id="A0A9P8CIL1"/>
<organism evidence="2 3">
    <name type="scientific">Calycina marina</name>
    <dbReference type="NCBI Taxonomy" id="1763456"/>
    <lineage>
        <taxon>Eukaryota</taxon>
        <taxon>Fungi</taxon>
        <taxon>Dikarya</taxon>
        <taxon>Ascomycota</taxon>
        <taxon>Pezizomycotina</taxon>
        <taxon>Leotiomycetes</taxon>
        <taxon>Helotiales</taxon>
        <taxon>Pezizellaceae</taxon>
        <taxon>Calycina</taxon>
    </lineage>
</organism>
<feature type="compositionally biased region" description="Acidic residues" evidence="1">
    <location>
        <begin position="296"/>
        <end position="311"/>
    </location>
</feature>
<dbReference type="OrthoDB" id="5413280at2759"/>
<comment type="caution">
    <text evidence="2">The sequence shown here is derived from an EMBL/GenBank/DDBJ whole genome shotgun (WGS) entry which is preliminary data.</text>
</comment>
<accession>A0A9P8CIL1</accession>
<keyword evidence="3" id="KW-1185">Reference proteome</keyword>
<dbReference type="Proteomes" id="UP000887226">
    <property type="component" value="Unassembled WGS sequence"/>
</dbReference>
<feature type="region of interest" description="Disordered" evidence="1">
    <location>
        <begin position="66"/>
        <end position="120"/>
    </location>
</feature>
<evidence type="ECO:0000313" key="2">
    <source>
        <dbReference type="EMBL" id="KAG9248504.1"/>
    </source>
</evidence>
<feature type="region of interest" description="Disordered" evidence="1">
    <location>
        <begin position="283"/>
        <end position="311"/>
    </location>
</feature>
<evidence type="ECO:0000313" key="3">
    <source>
        <dbReference type="Proteomes" id="UP000887226"/>
    </source>
</evidence>
<reference evidence="2" key="1">
    <citation type="journal article" date="2021" name="IMA Fungus">
        <title>Genomic characterization of three marine fungi, including Emericellopsis atlantica sp. nov. with signatures of a generalist lifestyle and marine biomass degradation.</title>
        <authorList>
            <person name="Hagestad O.C."/>
            <person name="Hou L."/>
            <person name="Andersen J.H."/>
            <person name="Hansen E.H."/>
            <person name="Altermark B."/>
            <person name="Li C."/>
            <person name="Kuhnert E."/>
            <person name="Cox R.J."/>
            <person name="Crous P.W."/>
            <person name="Spatafora J.W."/>
            <person name="Lail K."/>
            <person name="Amirebrahimi M."/>
            <person name="Lipzen A."/>
            <person name="Pangilinan J."/>
            <person name="Andreopoulos W."/>
            <person name="Hayes R.D."/>
            <person name="Ng V."/>
            <person name="Grigoriev I.V."/>
            <person name="Jackson S.A."/>
            <person name="Sutton T.D.S."/>
            <person name="Dobson A.D.W."/>
            <person name="Rama T."/>
        </authorList>
    </citation>
    <scope>NUCLEOTIDE SEQUENCE</scope>
    <source>
        <strain evidence="2">TRa3180A</strain>
    </source>
</reference>
<evidence type="ECO:0000256" key="1">
    <source>
        <dbReference type="SAM" id="MobiDB-lite"/>
    </source>
</evidence>